<protein>
    <submittedName>
        <fullName evidence="5">Uncharacterized protein LOC109132508</fullName>
    </submittedName>
</protein>
<dbReference type="GeneID" id="109132508"/>
<dbReference type="Pfam" id="PF22936">
    <property type="entry name" value="Pol_BBD"/>
    <property type="match status" value="1"/>
</dbReference>
<keyword evidence="4" id="KW-1185">Reference proteome</keyword>
<name>A0ABM1RKZ8_CAMSA</name>
<dbReference type="Pfam" id="PF14223">
    <property type="entry name" value="Retrotran_gag_2"/>
    <property type="match status" value="1"/>
</dbReference>
<evidence type="ECO:0000313" key="5">
    <source>
        <dbReference type="RefSeq" id="XP_019099686.1"/>
    </source>
</evidence>
<feature type="compositionally biased region" description="Polar residues" evidence="1">
    <location>
        <begin position="337"/>
        <end position="350"/>
    </location>
</feature>
<dbReference type="InterPro" id="IPR025724">
    <property type="entry name" value="GAG-pre-integrase_dom"/>
</dbReference>
<feature type="compositionally biased region" description="Low complexity" evidence="1">
    <location>
        <begin position="230"/>
        <end position="240"/>
    </location>
</feature>
<feature type="compositionally biased region" description="Low complexity" evidence="1">
    <location>
        <begin position="310"/>
        <end position="326"/>
    </location>
</feature>
<sequence>MATTLPPKNDKPFGISQIRAYIPIVLDMDKLNYDTWRELFETHCFTFGVSGHLDGSSPQPSTDPASWKEHDGLVKMWIYGTISESILDTVLKTKCTARDLWLSIENLFRDNKEARALQLDNELRNLSVGDLSIHEYCKKLKTLSDLLANVDSPVPERILVMHMLNGLNDKFDSIINVIKHKSPFPSFSTARSMLIMEEERLKKLIRPNPSNPHHQSASDVLYTASDSPQRYNSNSNNNNRGGRGRGRGGRFNNNNNRSRGGRYNNNGNNSWSTPPPLPSWPYSAPYPYPYGYPPHPSPQHNYYHGPSYASLPQHHQPQLHHSGSLLGPPPRQHGESHLTQSVSSTPPSDQIPTALSHAFNTMSLQDPFDPAWVMDTGATSHVTQQQGNLRSTFNLSPLPLIKVGNGALAPVTKMGLGSIPSSSRPLSLHNVLVCPSIIKNLISVRRFVTDNNCTVEFDPFGFSVKDLPTRLPLLRCNSSGPLYPVTQPAGHTMPLALTSGAIWHKRLGHLHDASLRRLASSSSFISSNKDSTLCHACQLGKHTRLPFVSSTSSVSSAFDLIHSDLWTSPVSKKVTCLADIYIFPHMSKPNFVAPSKLSNVTMVGSLPTGPCSISWRLKAP</sequence>
<evidence type="ECO:0000256" key="1">
    <source>
        <dbReference type="SAM" id="MobiDB-lite"/>
    </source>
</evidence>
<feature type="region of interest" description="Disordered" evidence="1">
    <location>
        <begin position="301"/>
        <end position="350"/>
    </location>
</feature>
<feature type="domain" description="Retrovirus-related Pol polyprotein from transposon TNT 1-94-like beta-barrel" evidence="3">
    <location>
        <begin position="372"/>
        <end position="448"/>
    </location>
</feature>
<gene>
    <name evidence="5" type="primary">LOC109132508</name>
</gene>
<dbReference type="RefSeq" id="XP_019099686.1">
    <property type="nucleotide sequence ID" value="XM_019244141.1"/>
</dbReference>
<feature type="compositionally biased region" description="Low complexity" evidence="1">
    <location>
        <begin position="250"/>
        <end position="272"/>
    </location>
</feature>
<dbReference type="Pfam" id="PF13976">
    <property type="entry name" value="gag_pre-integrs"/>
    <property type="match status" value="1"/>
</dbReference>
<evidence type="ECO:0000259" key="2">
    <source>
        <dbReference type="Pfam" id="PF13976"/>
    </source>
</evidence>
<feature type="domain" description="GAG-pre-integrase" evidence="2">
    <location>
        <begin position="498"/>
        <end position="542"/>
    </location>
</feature>
<reference evidence="5" key="2">
    <citation type="submission" date="2025-08" db="UniProtKB">
        <authorList>
            <consortium name="RefSeq"/>
        </authorList>
    </citation>
    <scope>IDENTIFICATION</scope>
    <source>
        <tissue evidence="5">Leaf</tissue>
    </source>
</reference>
<dbReference type="Proteomes" id="UP000694864">
    <property type="component" value="Chromosome 4"/>
</dbReference>
<dbReference type="PANTHER" id="PTHR47481">
    <property type="match status" value="1"/>
</dbReference>
<dbReference type="InterPro" id="IPR054722">
    <property type="entry name" value="PolX-like_BBD"/>
</dbReference>
<accession>A0ABM1RKZ8</accession>
<feature type="region of interest" description="Disordered" evidence="1">
    <location>
        <begin position="224"/>
        <end position="275"/>
    </location>
</feature>
<organism evidence="4 5">
    <name type="scientific">Camelina sativa</name>
    <name type="common">False flax</name>
    <name type="synonym">Myagrum sativum</name>
    <dbReference type="NCBI Taxonomy" id="90675"/>
    <lineage>
        <taxon>Eukaryota</taxon>
        <taxon>Viridiplantae</taxon>
        <taxon>Streptophyta</taxon>
        <taxon>Embryophyta</taxon>
        <taxon>Tracheophyta</taxon>
        <taxon>Spermatophyta</taxon>
        <taxon>Magnoliopsida</taxon>
        <taxon>eudicotyledons</taxon>
        <taxon>Gunneridae</taxon>
        <taxon>Pentapetalae</taxon>
        <taxon>rosids</taxon>
        <taxon>malvids</taxon>
        <taxon>Brassicales</taxon>
        <taxon>Brassicaceae</taxon>
        <taxon>Camelineae</taxon>
        <taxon>Camelina</taxon>
    </lineage>
</organism>
<proteinExistence type="predicted"/>
<evidence type="ECO:0000313" key="4">
    <source>
        <dbReference type="Proteomes" id="UP000694864"/>
    </source>
</evidence>
<reference evidence="4" key="1">
    <citation type="journal article" date="2014" name="Nat. Commun.">
        <title>The emerging biofuel crop Camelina sativa retains a highly undifferentiated hexaploid genome structure.</title>
        <authorList>
            <person name="Kagale S."/>
            <person name="Koh C."/>
            <person name="Nixon J."/>
            <person name="Bollina V."/>
            <person name="Clarke W.E."/>
            <person name="Tuteja R."/>
            <person name="Spillane C."/>
            <person name="Robinson S.J."/>
            <person name="Links M.G."/>
            <person name="Clarke C."/>
            <person name="Higgins E.E."/>
            <person name="Huebert T."/>
            <person name="Sharpe A.G."/>
            <person name="Parkin I.A."/>
        </authorList>
    </citation>
    <scope>NUCLEOTIDE SEQUENCE [LARGE SCALE GENOMIC DNA]</scope>
    <source>
        <strain evidence="4">cv. DH55</strain>
    </source>
</reference>
<evidence type="ECO:0000259" key="3">
    <source>
        <dbReference type="Pfam" id="PF22936"/>
    </source>
</evidence>
<dbReference type="PANTHER" id="PTHR47481:SF10">
    <property type="entry name" value="COPIA-LIKE POLYPROTEIN_RETROTRANSPOSON"/>
    <property type="match status" value="1"/>
</dbReference>